<keyword evidence="1 11" id="KW-1003">Cell membrane</keyword>
<evidence type="ECO:0000313" key="13">
    <source>
        <dbReference type="EMBL" id="CDM64816.1"/>
    </source>
</evidence>
<dbReference type="Proteomes" id="UP000031518">
    <property type="component" value="Unassembled WGS sequence"/>
</dbReference>
<keyword evidence="7 11" id="KW-0594">Phospholipid biosynthesis</keyword>
<dbReference type="InterPro" id="IPR033175">
    <property type="entry name" value="PSD-A"/>
</dbReference>
<dbReference type="GO" id="GO:0004609">
    <property type="term" value="F:phosphatidylserine decarboxylase activity"/>
    <property type="evidence" value="ECO:0007669"/>
    <property type="project" value="UniProtKB-UniRule"/>
</dbReference>
<feature type="transmembrane region" description="Helical" evidence="12">
    <location>
        <begin position="42"/>
        <end position="66"/>
    </location>
</feature>
<feature type="site" description="Cleavage (non-hydrolytic); by autocatalysis" evidence="11">
    <location>
        <begin position="191"/>
        <end position="192"/>
    </location>
</feature>
<comment type="similarity">
    <text evidence="11">Belongs to the phosphatidylserine decarboxylase family. PSD-A subfamily.</text>
</comment>
<keyword evidence="2 11" id="KW-0444">Lipid biosynthesis</keyword>
<dbReference type="Pfam" id="PF02666">
    <property type="entry name" value="PS_Dcarbxylase"/>
    <property type="match status" value="1"/>
</dbReference>
<comment type="subcellular location">
    <subcellularLocation>
        <location evidence="11">Cell membrane</location>
        <topology evidence="11">Peripheral membrane protein</topology>
    </subcellularLocation>
</comment>
<feature type="chain" id="PRO_5023293368" description="Phosphatidylserine decarboxylase beta chain" evidence="11">
    <location>
        <begin position="1"/>
        <end position="191"/>
    </location>
</feature>
<dbReference type="NCBIfam" id="NF003685">
    <property type="entry name" value="PRK05305.2-5"/>
    <property type="match status" value="1"/>
</dbReference>
<keyword evidence="12" id="KW-1133">Transmembrane helix</keyword>
<dbReference type="GO" id="GO:0005886">
    <property type="term" value="C:plasma membrane"/>
    <property type="evidence" value="ECO:0007669"/>
    <property type="project" value="UniProtKB-SubCell"/>
</dbReference>
<keyword evidence="10 11" id="KW-0670">Pyruvate</keyword>
<comment type="PTM">
    <text evidence="11">Is synthesized initially as an inactive proenzyme. Formation of the active enzyme involves a self-maturation process in which the active site pyruvoyl group is generated from an internal serine residue via an autocatalytic post-translational modification. Two non-identical subunits are generated from the proenzyme in this reaction, and the pyruvate is formed at the N-terminus of the alpha chain, which is derived from the carboxyl end of the proenzyme. The post-translation cleavage follows an unusual pathway, termed non-hydrolytic serinolysis, in which the side chain hydroxyl group of the serine supplies its oxygen atom to form the C-terminus of the beta chain, while the remainder of the serine residue undergoes an oxidative deamination to produce ammonia and the pyruvoyl prosthetic group on the alpha chain.</text>
</comment>
<dbReference type="PANTHER" id="PTHR35809">
    <property type="entry name" value="ARCHAETIDYLSERINE DECARBOXYLASE PROENZYME-RELATED"/>
    <property type="match status" value="1"/>
</dbReference>
<dbReference type="PANTHER" id="PTHR35809:SF1">
    <property type="entry name" value="ARCHAETIDYLSERINE DECARBOXYLASE PROENZYME-RELATED"/>
    <property type="match status" value="1"/>
</dbReference>
<gene>
    <name evidence="11" type="primary">psd</name>
    <name evidence="13" type="ORF">PYK22_00811</name>
</gene>
<dbReference type="AlphaFoldDB" id="A0A0B6WUT5"/>
<dbReference type="NCBIfam" id="NF003678">
    <property type="entry name" value="PRK05305.1-2"/>
    <property type="match status" value="1"/>
</dbReference>
<evidence type="ECO:0000256" key="5">
    <source>
        <dbReference type="ARBA" id="ARBA00023136"/>
    </source>
</evidence>
<evidence type="ECO:0000256" key="10">
    <source>
        <dbReference type="ARBA" id="ARBA00023317"/>
    </source>
</evidence>
<comment type="function">
    <text evidence="11">Catalyzes the formation of phosphatidylethanolamine (PtdEtn) from phosphatidylserine (PtdSer).</text>
</comment>
<feature type="chain" id="PRO_5023293367" description="Phosphatidylserine decarboxylase alpha chain" evidence="11">
    <location>
        <begin position="192"/>
        <end position="223"/>
    </location>
</feature>
<dbReference type="UniPathway" id="UPA00558">
    <property type="reaction ID" value="UER00616"/>
</dbReference>
<keyword evidence="3 11" id="KW-0210">Decarboxylase</keyword>
<comment type="catalytic activity">
    <reaction evidence="11">
        <text>a 1,2-diacyl-sn-glycero-3-phospho-L-serine + H(+) = a 1,2-diacyl-sn-glycero-3-phosphoethanolamine + CO2</text>
        <dbReference type="Rhea" id="RHEA:20828"/>
        <dbReference type="ChEBI" id="CHEBI:15378"/>
        <dbReference type="ChEBI" id="CHEBI:16526"/>
        <dbReference type="ChEBI" id="CHEBI:57262"/>
        <dbReference type="ChEBI" id="CHEBI:64612"/>
        <dbReference type="EC" id="4.1.1.65"/>
    </reaction>
</comment>
<evidence type="ECO:0000313" key="14">
    <source>
        <dbReference type="Proteomes" id="UP000031518"/>
    </source>
</evidence>
<keyword evidence="14" id="KW-1185">Reference proteome</keyword>
<evidence type="ECO:0000256" key="3">
    <source>
        <dbReference type="ARBA" id="ARBA00022793"/>
    </source>
</evidence>
<feature type="modified residue" description="Pyruvic acid (Ser); by autocatalysis" evidence="11">
    <location>
        <position position="192"/>
    </location>
</feature>
<evidence type="ECO:0000256" key="4">
    <source>
        <dbReference type="ARBA" id="ARBA00023098"/>
    </source>
</evidence>
<evidence type="ECO:0000256" key="6">
    <source>
        <dbReference type="ARBA" id="ARBA00023145"/>
    </source>
</evidence>
<comment type="pathway">
    <text evidence="11">Phospholipid metabolism; phosphatidylethanolamine biosynthesis; phosphatidylethanolamine from CDP-diacylglycerol: step 2/2.</text>
</comment>
<dbReference type="HAMAP" id="MF_00664">
    <property type="entry name" value="PS_decarb_PSD_A"/>
    <property type="match status" value="1"/>
</dbReference>
<keyword evidence="8 11" id="KW-0456">Lyase</keyword>
<comment type="cofactor">
    <cofactor evidence="11">
        <name>pyruvate</name>
        <dbReference type="ChEBI" id="CHEBI:15361"/>
    </cofactor>
    <text evidence="11">Binds 1 pyruvoyl group covalently per subunit.</text>
</comment>
<organism evidence="13 14">
    <name type="scientific">Pyrinomonas methylaliphatogenes</name>
    <dbReference type="NCBI Taxonomy" id="454194"/>
    <lineage>
        <taxon>Bacteria</taxon>
        <taxon>Pseudomonadati</taxon>
        <taxon>Acidobacteriota</taxon>
        <taxon>Blastocatellia</taxon>
        <taxon>Blastocatellales</taxon>
        <taxon>Pyrinomonadaceae</taxon>
        <taxon>Pyrinomonas</taxon>
    </lineage>
</organism>
<keyword evidence="4 11" id="KW-0443">Lipid metabolism</keyword>
<keyword evidence="6 11" id="KW-0865">Zymogen</keyword>
<accession>A0A0B6WUT5</accession>
<dbReference type="STRING" id="454194.PYK22_00811"/>
<protein>
    <recommendedName>
        <fullName evidence="11">Phosphatidylserine decarboxylase proenzyme</fullName>
        <ecNumber evidence="11">4.1.1.65</ecNumber>
    </recommendedName>
    <component>
        <recommendedName>
            <fullName evidence="11">Phosphatidylserine decarboxylase alpha chain</fullName>
        </recommendedName>
    </component>
    <component>
        <recommendedName>
            <fullName evidence="11">Phosphatidylserine decarboxylase beta chain</fullName>
        </recommendedName>
    </component>
</protein>
<keyword evidence="5 11" id="KW-0472">Membrane</keyword>
<dbReference type="EC" id="4.1.1.65" evidence="11"/>
<evidence type="ECO:0000256" key="9">
    <source>
        <dbReference type="ARBA" id="ARBA00023264"/>
    </source>
</evidence>
<evidence type="ECO:0000256" key="2">
    <source>
        <dbReference type="ARBA" id="ARBA00022516"/>
    </source>
</evidence>
<dbReference type="GO" id="GO:0006646">
    <property type="term" value="P:phosphatidylethanolamine biosynthetic process"/>
    <property type="evidence" value="ECO:0007669"/>
    <property type="project" value="UniProtKB-UniRule"/>
</dbReference>
<reference evidence="13 14" key="2">
    <citation type="submission" date="2015-01" db="EMBL/GenBank/DDBJ databases">
        <title>Complete genome sequence of Pyrinomonas methylaliphatogenes type strain K22T.</title>
        <authorList>
            <person name="Lee K.C.Y."/>
            <person name="Power J.F."/>
            <person name="Dunfield P.F."/>
            <person name="Morgan X.C."/>
            <person name="Huttenhower C."/>
            <person name="Stott M.B."/>
        </authorList>
    </citation>
    <scope>NUCLEOTIDE SEQUENCE [LARGE SCALE GENOMIC DNA]</scope>
    <source>
        <strain evidence="13 14">K22</strain>
    </source>
</reference>
<evidence type="ECO:0000256" key="12">
    <source>
        <dbReference type="SAM" id="Phobius"/>
    </source>
</evidence>
<feature type="active site" description="Schiff-base intermediate with substrate; via pyruvic acid" evidence="11">
    <location>
        <position position="192"/>
    </location>
</feature>
<evidence type="ECO:0000256" key="7">
    <source>
        <dbReference type="ARBA" id="ARBA00023209"/>
    </source>
</evidence>
<sequence length="223" mass="24158">MRTEERKTGRWRRTGAQTGPRFGMIAREGVPFVIAPLMAGAALIWLGMGLAGGVCLVLSGAMAFFFRDPERHPPREAGVIVAPADGKVVKVERGADGTVVSIFLSLFDVHINRAPIAGVVTDVSYRPGRFMIATRDEASEANEQNRLTIEGEGVRVVCKQIAGVVARRIVCWKRAGDRVERGERIGLIRFGSRTELVLPAAVEIEISVGARVRGGETVIGRLK</sequence>
<keyword evidence="12" id="KW-0812">Transmembrane</keyword>
<comment type="subunit">
    <text evidence="11">Heterodimer of a large membrane-associated beta subunit and a small pyruvoyl-containing alpha subunit.</text>
</comment>
<reference evidence="13 14" key="1">
    <citation type="submission" date="2013-12" db="EMBL/GenBank/DDBJ databases">
        <authorList>
            <person name="Stott M."/>
        </authorList>
    </citation>
    <scope>NUCLEOTIDE SEQUENCE [LARGE SCALE GENOMIC DNA]</scope>
    <source>
        <strain evidence="13 14">K22</strain>
    </source>
</reference>
<proteinExistence type="inferred from homology"/>
<dbReference type="EMBL" id="CBXV010000003">
    <property type="protein sequence ID" value="CDM64816.1"/>
    <property type="molecule type" value="Genomic_DNA"/>
</dbReference>
<name>A0A0B6WUT5_9BACT</name>
<evidence type="ECO:0000256" key="11">
    <source>
        <dbReference type="HAMAP-Rule" id="MF_00664"/>
    </source>
</evidence>
<dbReference type="InterPro" id="IPR003817">
    <property type="entry name" value="PS_Dcarbxylase"/>
</dbReference>
<evidence type="ECO:0000256" key="8">
    <source>
        <dbReference type="ARBA" id="ARBA00023239"/>
    </source>
</evidence>
<evidence type="ECO:0000256" key="1">
    <source>
        <dbReference type="ARBA" id="ARBA00022475"/>
    </source>
</evidence>
<keyword evidence="9 11" id="KW-1208">Phospholipid metabolism</keyword>